<dbReference type="GeneID" id="68917425"/>
<dbReference type="InParanoid" id="B6IK75"/>
<dbReference type="EMBL" id="HE600949">
    <property type="protein sequence ID" value="CAS00305.1"/>
    <property type="molecule type" value="Genomic_DNA"/>
</dbReference>
<gene>
    <name evidence="1" type="ORF">CBG25943</name>
    <name evidence="1" type="ORF">CBG_25943</name>
</gene>
<accession>B6IK75</accession>
<evidence type="ECO:0000313" key="1">
    <source>
        <dbReference type="EMBL" id="CAS00305.1"/>
    </source>
</evidence>
<dbReference type="RefSeq" id="XP_045099864.1">
    <property type="nucleotide sequence ID" value="XM_045244077.1"/>
</dbReference>
<reference evidence="1 2" key="1">
    <citation type="journal article" date="2003" name="PLoS Biol.">
        <title>The genome sequence of Caenorhabditis briggsae: a platform for comparative genomics.</title>
        <authorList>
            <person name="Stein L.D."/>
            <person name="Bao Z."/>
            <person name="Blasiar D."/>
            <person name="Blumenthal T."/>
            <person name="Brent M.R."/>
            <person name="Chen N."/>
            <person name="Chinwalla A."/>
            <person name="Clarke L."/>
            <person name="Clee C."/>
            <person name="Coghlan A."/>
            <person name="Coulson A."/>
            <person name="D'Eustachio P."/>
            <person name="Fitch D.H."/>
            <person name="Fulton L.A."/>
            <person name="Fulton R.E."/>
            <person name="Griffiths-Jones S."/>
            <person name="Harris T.W."/>
            <person name="Hillier L.W."/>
            <person name="Kamath R."/>
            <person name="Kuwabara P.E."/>
            <person name="Mardis E.R."/>
            <person name="Marra M.A."/>
            <person name="Miner T.L."/>
            <person name="Minx P."/>
            <person name="Mullikin J.C."/>
            <person name="Plumb R.W."/>
            <person name="Rogers J."/>
            <person name="Schein J.E."/>
            <person name="Sohrmann M."/>
            <person name="Spieth J."/>
            <person name="Stajich J.E."/>
            <person name="Wei C."/>
            <person name="Willey D."/>
            <person name="Wilson R.K."/>
            <person name="Durbin R."/>
            <person name="Waterston R.H."/>
        </authorList>
    </citation>
    <scope>NUCLEOTIDE SEQUENCE [LARGE SCALE GENOMIC DNA]</scope>
    <source>
        <strain evidence="1 2">AF16</strain>
    </source>
</reference>
<dbReference type="Proteomes" id="UP000008549">
    <property type="component" value="Unassembled WGS sequence"/>
</dbReference>
<organism evidence="1 2">
    <name type="scientific">Caenorhabditis briggsae</name>
    <dbReference type="NCBI Taxonomy" id="6238"/>
    <lineage>
        <taxon>Eukaryota</taxon>
        <taxon>Metazoa</taxon>
        <taxon>Ecdysozoa</taxon>
        <taxon>Nematoda</taxon>
        <taxon>Chromadorea</taxon>
        <taxon>Rhabditida</taxon>
        <taxon>Rhabditina</taxon>
        <taxon>Rhabditomorpha</taxon>
        <taxon>Rhabditoidea</taxon>
        <taxon>Rhabditidae</taxon>
        <taxon>Peloderinae</taxon>
        <taxon>Caenorhabditis</taxon>
    </lineage>
</organism>
<dbReference type="CTD" id="68917425"/>
<dbReference type="KEGG" id="cbr:CBG_25943"/>
<name>B6IK75_CAEBR</name>
<reference evidence="1 2" key="2">
    <citation type="journal article" date="2011" name="PLoS Genet.">
        <title>Caenorhabditis briggsae recombinant inbred line genotypes reveal inter-strain incompatibility and the evolution of recombination.</title>
        <authorList>
            <person name="Ross J.A."/>
            <person name="Koboldt D.C."/>
            <person name="Staisch J.E."/>
            <person name="Chamberlin H.M."/>
            <person name="Gupta B.P."/>
            <person name="Miller R.D."/>
            <person name="Baird S.E."/>
            <person name="Haag E.S."/>
        </authorList>
    </citation>
    <scope>NUCLEOTIDE SEQUENCE [LARGE SCALE GENOMIC DNA]</scope>
    <source>
        <strain evidence="1 2">AF16</strain>
    </source>
</reference>
<dbReference type="AlphaFoldDB" id="B6IK75"/>
<proteinExistence type="predicted"/>
<sequence length="61" mass="7425">MILLLFYPFYLYLPPCFLYFPRIFSLRFLDPETVFLGEKKNSHVKFIIIINKLTNLFTDIF</sequence>
<keyword evidence="2" id="KW-1185">Reference proteome</keyword>
<dbReference type="HOGENOM" id="CLU_2924780_0_0_1"/>
<evidence type="ECO:0000313" key="2">
    <source>
        <dbReference type="Proteomes" id="UP000008549"/>
    </source>
</evidence>
<protein>
    <submittedName>
        <fullName evidence="1">Protein CBG25943</fullName>
    </submittedName>
</protein>